<dbReference type="CDD" id="cd00882">
    <property type="entry name" value="Ras_like_GTPase"/>
    <property type="match status" value="1"/>
</dbReference>
<protein>
    <submittedName>
        <fullName evidence="2">EutP/PduV family microcompartment system protein</fullName>
    </submittedName>
</protein>
<comment type="caution">
    <text evidence="2">The sequence shown here is derived from an EMBL/GenBank/DDBJ whole genome shotgun (WGS) entry which is preliminary data.</text>
</comment>
<sequence length="155" mass="17394">MKKIILIGRSGAGKTTLTQALKGEEIKYHKTQYVNYFECIIDTPGEYAQTHELGYALALYSYEADVVGLLLAATEPYSLYPPNITCMVNREVVGIVTQINDPKANPERSARWLRLSGCKKIFFVDSKAGTGVSDILDYLNEEQREEIHTNNKNNS</sequence>
<dbReference type="PIRSF" id="PIRSF036409">
    <property type="entry name" value="EutP_PduV"/>
    <property type="match status" value="1"/>
</dbReference>
<evidence type="ECO:0000313" key="2">
    <source>
        <dbReference type="EMBL" id="RGE57470.1"/>
    </source>
</evidence>
<dbReference type="InterPro" id="IPR012381">
    <property type="entry name" value="EutP_PduV"/>
</dbReference>
<dbReference type="PANTHER" id="PTHR40453:SF1">
    <property type="entry name" value="PROTEIN YOEF"/>
    <property type="match status" value="1"/>
</dbReference>
<dbReference type="InterPro" id="IPR027417">
    <property type="entry name" value="P-loop_NTPase"/>
</dbReference>
<dbReference type="GO" id="GO:0005524">
    <property type="term" value="F:ATP binding"/>
    <property type="evidence" value="ECO:0007669"/>
    <property type="project" value="UniProtKB-UniRule"/>
</dbReference>
<organism evidence="2 3">
    <name type="scientific">Eisenbergiella massiliensis</name>
    <dbReference type="NCBI Taxonomy" id="1720294"/>
    <lineage>
        <taxon>Bacteria</taxon>
        <taxon>Bacillati</taxon>
        <taxon>Bacillota</taxon>
        <taxon>Clostridia</taxon>
        <taxon>Lachnospirales</taxon>
        <taxon>Lachnospiraceae</taxon>
        <taxon>Eisenbergiella</taxon>
    </lineage>
</organism>
<dbReference type="PANTHER" id="PTHR40453">
    <property type="entry name" value="PROTEIN YOEF"/>
    <property type="match status" value="1"/>
</dbReference>
<dbReference type="Proteomes" id="UP000260812">
    <property type="component" value="Unassembled WGS sequence"/>
</dbReference>
<gene>
    <name evidence="2" type="primary">eutP</name>
    <name evidence="2" type="ORF">DXC51_19075</name>
</gene>
<dbReference type="SUPFAM" id="SSF52540">
    <property type="entry name" value="P-loop containing nucleoside triphosphate hydrolases"/>
    <property type="match status" value="1"/>
</dbReference>
<dbReference type="EMBL" id="QVLV01000015">
    <property type="protein sequence ID" value="RGE57470.1"/>
    <property type="molecule type" value="Genomic_DNA"/>
</dbReference>
<dbReference type="Gene3D" id="3.40.50.300">
    <property type="entry name" value="P-loop containing nucleotide triphosphate hydrolases"/>
    <property type="match status" value="1"/>
</dbReference>
<reference evidence="2 3" key="1">
    <citation type="submission" date="2018-08" db="EMBL/GenBank/DDBJ databases">
        <title>A genome reference for cultivated species of the human gut microbiota.</title>
        <authorList>
            <person name="Zou Y."/>
            <person name="Xue W."/>
            <person name="Luo G."/>
        </authorList>
    </citation>
    <scope>NUCLEOTIDE SEQUENCE [LARGE SCALE GENOMIC DNA]</scope>
    <source>
        <strain evidence="2 3">TF05-5AC</strain>
    </source>
</reference>
<keyword evidence="1" id="KW-0547">Nucleotide-binding</keyword>
<proteinExistence type="inferred from homology"/>
<name>A0A3E3HZY8_9FIRM</name>
<evidence type="ECO:0000256" key="1">
    <source>
        <dbReference type="PIRNR" id="PIRNR036409"/>
    </source>
</evidence>
<accession>A0A3E3HZY8</accession>
<keyword evidence="3" id="KW-1185">Reference proteome</keyword>
<dbReference type="NCBIfam" id="TIGR02528">
    <property type="entry name" value="EutP"/>
    <property type="match status" value="1"/>
</dbReference>
<dbReference type="GeneID" id="97988915"/>
<dbReference type="Pfam" id="PF10662">
    <property type="entry name" value="PduV-EutP"/>
    <property type="match status" value="1"/>
</dbReference>
<dbReference type="RefSeq" id="WP_117545185.1">
    <property type="nucleotide sequence ID" value="NZ_JBKUNB010000026.1"/>
</dbReference>
<comment type="similarity">
    <text evidence="1">Belongs to the EutP/PduV family.</text>
</comment>
<dbReference type="AlphaFoldDB" id="A0A3E3HZY8"/>
<dbReference type="GO" id="GO:0006576">
    <property type="term" value="P:biogenic amine metabolic process"/>
    <property type="evidence" value="ECO:0007669"/>
    <property type="project" value="InterPro"/>
</dbReference>
<evidence type="ECO:0000313" key="3">
    <source>
        <dbReference type="Proteomes" id="UP000260812"/>
    </source>
</evidence>